<dbReference type="OrthoDB" id="5318228at2759"/>
<gene>
    <name evidence="3" type="ORF">SJAG_02714</name>
</gene>
<protein>
    <submittedName>
        <fullName evidence="3">Uncharacterized protein</fullName>
    </submittedName>
</protein>
<dbReference type="AlphaFoldDB" id="B6K0Z6"/>
<evidence type="ECO:0000256" key="2">
    <source>
        <dbReference type="SAM" id="Phobius"/>
    </source>
</evidence>
<keyword evidence="2" id="KW-0812">Transmembrane</keyword>
<dbReference type="VEuPathDB" id="FungiDB:SJAG_02714"/>
<dbReference type="RefSeq" id="XP_002173910.1">
    <property type="nucleotide sequence ID" value="XM_002173874.2"/>
</dbReference>
<organism evidence="3 4">
    <name type="scientific">Schizosaccharomyces japonicus (strain yFS275 / FY16936)</name>
    <name type="common">Fission yeast</name>
    <dbReference type="NCBI Taxonomy" id="402676"/>
    <lineage>
        <taxon>Eukaryota</taxon>
        <taxon>Fungi</taxon>
        <taxon>Dikarya</taxon>
        <taxon>Ascomycota</taxon>
        <taxon>Taphrinomycotina</taxon>
        <taxon>Schizosaccharomycetes</taxon>
        <taxon>Schizosaccharomycetales</taxon>
        <taxon>Schizosaccharomycetaceae</taxon>
        <taxon>Schizosaccharomyces</taxon>
    </lineage>
</organism>
<name>B6K0Z6_SCHJY</name>
<dbReference type="GeneID" id="7051093"/>
<keyword evidence="2" id="KW-0472">Membrane</keyword>
<evidence type="ECO:0000313" key="3">
    <source>
        <dbReference type="EMBL" id="EEB07617.1"/>
    </source>
</evidence>
<dbReference type="EMBL" id="KE651166">
    <property type="protein sequence ID" value="EEB07617.1"/>
    <property type="molecule type" value="Genomic_DNA"/>
</dbReference>
<sequence length="129" mass="14303">MSTFAVVAIVLLCIFASLFLVYLGLHLGAKLRSRRVLNAYTGRSWSSWIPFRKNRNFEALDGDEMWDTRVDESEVFGAESQAPLAKQSSEYAPFVTLHEDSNGRPVAPSSTLPSSRAENENTISTSKST</sequence>
<evidence type="ECO:0000313" key="4">
    <source>
        <dbReference type="Proteomes" id="UP000001744"/>
    </source>
</evidence>
<evidence type="ECO:0000256" key="1">
    <source>
        <dbReference type="SAM" id="MobiDB-lite"/>
    </source>
</evidence>
<dbReference type="OMA" id="DADDMWD"/>
<feature type="region of interest" description="Disordered" evidence="1">
    <location>
        <begin position="99"/>
        <end position="129"/>
    </location>
</feature>
<reference evidence="3 4" key="1">
    <citation type="journal article" date="2011" name="Science">
        <title>Comparative functional genomics of the fission yeasts.</title>
        <authorList>
            <person name="Rhind N."/>
            <person name="Chen Z."/>
            <person name="Yassour M."/>
            <person name="Thompson D.A."/>
            <person name="Haas B.J."/>
            <person name="Habib N."/>
            <person name="Wapinski I."/>
            <person name="Roy S."/>
            <person name="Lin M.F."/>
            <person name="Heiman D.I."/>
            <person name="Young S.K."/>
            <person name="Furuya K."/>
            <person name="Guo Y."/>
            <person name="Pidoux A."/>
            <person name="Chen H.M."/>
            <person name="Robbertse B."/>
            <person name="Goldberg J.M."/>
            <person name="Aoki K."/>
            <person name="Bayne E.H."/>
            <person name="Berlin A.M."/>
            <person name="Desjardins C.A."/>
            <person name="Dobbs E."/>
            <person name="Dukaj L."/>
            <person name="Fan L."/>
            <person name="FitzGerald M.G."/>
            <person name="French C."/>
            <person name="Gujja S."/>
            <person name="Hansen K."/>
            <person name="Keifenheim D."/>
            <person name="Levin J.Z."/>
            <person name="Mosher R.A."/>
            <person name="Mueller C.A."/>
            <person name="Pfiffner J."/>
            <person name="Priest M."/>
            <person name="Russ C."/>
            <person name="Smialowska A."/>
            <person name="Swoboda P."/>
            <person name="Sykes S.M."/>
            <person name="Vaughn M."/>
            <person name="Vengrova S."/>
            <person name="Yoder R."/>
            <person name="Zeng Q."/>
            <person name="Allshire R."/>
            <person name="Baulcombe D."/>
            <person name="Birren B.W."/>
            <person name="Brown W."/>
            <person name="Ekwall K."/>
            <person name="Kellis M."/>
            <person name="Leatherwood J."/>
            <person name="Levin H."/>
            <person name="Margalit H."/>
            <person name="Martienssen R."/>
            <person name="Nieduszynski C.A."/>
            <person name="Spatafora J.W."/>
            <person name="Friedman N."/>
            <person name="Dalgaard J.Z."/>
            <person name="Baumann P."/>
            <person name="Niki H."/>
            <person name="Regev A."/>
            <person name="Nusbaum C."/>
        </authorList>
    </citation>
    <scope>NUCLEOTIDE SEQUENCE [LARGE SCALE GENOMIC DNA]</scope>
    <source>
        <strain evidence="4">yFS275 / FY16936</strain>
    </source>
</reference>
<accession>B6K0Z6</accession>
<proteinExistence type="predicted"/>
<dbReference type="HOGENOM" id="CLU_1836306_0_0_1"/>
<dbReference type="Proteomes" id="UP000001744">
    <property type="component" value="Unassembled WGS sequence"/>
</dbReference>
<keyword evidence="2" id="KW-1133">Transmembrane helix</keyword>
<feature type="transmembrane region" description="Helical" evidence="2">
    <location>
        <begin position="6"/>
        <end position="25"/>
    </location>
</feature>
<feature type="compositionally biased region" description="Polar residues" evidence="1">
    <location>
        <begin position="108"/>
        <end position="129"/>
    </location>
</feature>
<keyword evidence="4" id="KW-1185">Reference proteome</keyword>
<dbReference type="JaponicusDB" id="SJAG_02714"/>